<comment type="caution">
    <text evidence="2">The sequence shown here is derived from an EMBL/GenBank/DDBJ whole genome shotgun (WGS) entry which is preliminary data.</text>
</comment>
<evidence type="ECO:0000259" key="1">
    <source>
        <dbReference type="Pfam" id="PF14111"/>
    </source>
</evidence>
<evidence type="ECO:0000313" key="3">
    <source>
        <dbReference type="Proteomes" id="UP000886595"/>
    </source>
</evidence>
<feature type="domain" description="DUF4283" evidence="1">
    <location>
        <begin position="23"/>
        <end position="103"/>
    </location>
</feature>
<dbReference type="AlphaFoldDB" id="A0A8X7Q7W5"/>
<dbReference type="PANTHER" id="PTHR31286:SF178">
    <property type="entry name" value="DUF4283 DOMAIN-CONTAINING PROTEIN"/>
    <property type="match status" value="1"/>
</dbReference>
<dbReference type="EMBL" id="JAAMPC010000014">
    <property type="protein sequence ID" value="KAG2265220.1"/>
    <property type="molecule type" value="Genomic_DNA"/>
</dbReference>
<dbReference type="PANTHER" id="PTHR31286">
    <property type="entry name" value="GLYCINE-RICH CELL WALL STRUCTURAL PROTEIN 1.8-LIKE"/>
    <property type="match status" value="1"/>
</dbReference>
<accession>A0A8X7Q7W5</accession>
<name>A0A8X7Q7W5_BRACI</name>
<dbReference type="InterPro" id="IPR025558">
    <property type="entry name" value="DUF4283"/>
</dbReference>
<organism evidence="2 3">
    <name type="scientific">Brassica carinata</name>
    <name type="common">Ethiopian mustard</name>
    <name type="synonym">Abyssinian cabbage</name>
    <dbReference type="NCBI Taxonomy" id="52824"/>
    <lineage>
        <taxon>Eukaryota</taxon>
        <taxon>Viridiplantae</taxon>
        <taxon>Streptophyta</taxon>
        <taxon>Embryophyta</taxon>
        <taxon>Tracheophyta</taxon>
        <taxon>Spermatophyta</taxon>
        <taxon>Magnoliopsida</taxon>
        <taxon>eudicotyledons</taxon>
        <taxon>Gunneridae</taxon>
        <taxon>Pentapetalae</taxon>
        <taxon>rosids</taxon>
        <taxon>malvids</taxon>
        <taxon>Brassicales</taxon>
        <taxon>Brassicaceae</taxon>
        <taxon>Brassiceae</taxon>
        <taxon>Brassica</taxon>
    </lineage>
</organism>
<dbReference type="OrthoDB" id="1097842at2759"/>
<dbReference type="InterPro" id="IPR040256">
    <property type="entry name" value="At4g02000-like"/>
</dbReference>
<gene>
    <name evidence="2" type="ORF">Bca52824_072299</name>
</gene>
<dbReference type="Pfam" id="PF14111">
    <property type="entry name" value="DUF4283"/>
    <property type="match status" value="1"/>
</dbReference>
<dbReference type="Proteomes" id="UP000886595">
    <property type="component" value="Unassembled WGS sequence"/>
</dbReference>
<keyword evidence="3" id="KW-1185">Reference proteome</keyword>
<protein>
    <recommendedName>
        <fullName evidence="1">DUF4283 domain-containing protein</fullName>
    </recommendedName>
</protein>
<reference evidence="2 3" key="1">
    <citation type="submission" date="2020-02" db="EMBL/GenBank/DDBJ databases">
        <authorList>
            <person name="Ma Q."/>
            <person name="Huang Y."/>
            <person name="Song X."/>
            <person name="Pei D."/>
        </authorList>
    </citation>
    <scope>NUCLEOTIDE SEQUENCE [LARGE SCALE GENOMIC DNA]</scope>
    <source>
        <strain evidence="2">Sxm20200214</strain>
        <tissue evidence="2">Leaf</tissue>
    </source>
</reference>
<evidence type="ECO:0000313" key="2">
    <source>
        <dbReference type="EMBL" id="KAG2265220.1"/>
    </source>
</evidence>
<proteinExistence type="predicted"/>
<sequence>MALSLEEEDKPFDMPDLPGFCSNEKNKLSLVGRMLNPECQKMSTLIWRMPRKWSKEGKCRGVARLVSGFSSSSTMNMTPFDVLEKGVHTFNEWALAIERWVEEPPDDYLQFISLWVRISNIPINYYTKEAIMALGDLVGEVKEFIFDPTKPQTQPYERVLVKFNVANSLKTSRVGTSAVTGKPKIVKEVLDEMRQYMMLATDEDRIVREERVRSSVTAVEQDPMLQRTVLRLEAPPVISQDFNKGKGVVYSYEELQKPKEGRLQSEKLMASAIRVGSAGQWNAGNMARTLSDEVYVGYNFMATSEGSMVFSTGFLEPCASTGTKKKVYQRRRPPKSRRKPRPLLLADKTEGVMWDKSAYKSVVGSKKRKVQTEVGELLVSAKSKTPKVIPREGSSNA</sequence>